<dbReference type="Pfam" id="PF02515">
    <property type="entry name" value="CoA_transf_3"/>
    <property type="match status" value="1"/>
</dbReference>
<name>A0ABX5KIB0_9BURK</name>
<dbReference type="InterPro" id="IPR050509">
    <property type="entry name" value="CoA-transferase_III"/>
</dbReference>
<dbReference type="PANTHER" id="PTHR48228">
    <property type="entry name" value="SUCCINYL-COA--D-CITRAMALATE COA-TRANSFERASE"/>
    <property type="match status" value="1"/>
</dbReference>
<organism evidence="2 3">
    <name type="scientific">Paraburkholderia unamae</name>
    <dbReference type="NCBI Taxonomy" id="219649"/>
    <lineage>
        <taxon>Bacteria</taxon>
        <taxon>Pseudomonadati</taxon>
        <taxon>Pseudomonadota</taxon>
        <taxon>Betaproteobacteria</taxon>
        <taxon>Burkholderiales</taxon>
        <taxon>Burkholderiaceae</taxon>
        <taxon>Paraburkholderia</taxon>
    </lineage>
</organism>
<dbReference type="EMBL" id="QEOB01000011">
    <property type="protein sequence ID" value="PVX81167.1"/>
    <property type="molecule type" value="Genomic_DNA"/>
</dbReference>
<reference evidence="2 3" key="1">
    <citation type="submission" date="2018-05" db="EMBL/GenBank/DDBJ databases">
        <title>Genomic Encyclopedia of Type Strains, Phase IV (KMG-V): Genome sequencing to study the core and pangenomes of soil and plant-associated prokaryotes.</title>
        <authorList>
            <person name="Whitman W."/>
        </authorList>
    </citation>
    <scope>NUCLEOTIDE SEQUENCE [LARGE SCALE GENOMIC DNA]</scope>
    <source>
        <strain evidence="2 3">SCZa-39</strain>
    </source>
</reference>
<dbReference type="PANTHER" id="PTHR48228:SF5">
    <property type="entry name" value="ALPHA-METHYLACYL-COA RACEMASE"/>
    <property type="match status" value="1"/>
</dbReference>
<proteinExistence type="predicted"/>
<dbReference type="InterPro" id="IPR003673">
    <property type="entry name" value="CoA-Trfase_fam_III"/>
</dbReference>
<dbReference type="Proteomes" id="UP000245712">
    <property type="component" value="Unassembled WGS sequence"/>
</dbReference>
<keyword evidence="3" id="KW-1185">Reference proteome</keyword>
<evidence type="ECO:0000256" key="1">
    <source>
        <dbReference type="SAM" id="MobiDB-lite"/>
    </source>
</evidence>
<dbReference type="InterPro" id="IPR023606">
    <property type="entry name" value="CoA-Trfase_III_dom_1_sf"/>
</dbReference>
<comment type="caution">
    <text evidence="2">The sequence shown here is derived from an EMBL/GenBank/DDBJ whole genome shotgun (WGS) entry which is preliminary data.</text>
</comment>
<protein>
    <submittedName>
        <fullName evidence="2">Alpha-methylacyl-CoA racemase</fullName>
    </submittedName>
</protein>
<sequence>MERAHPSAPGPLQGFRIVEFAGIGPAPFAGMLLADLGADVVMIDRLADARAGYPRMALNRGKRSIALDLKSEAGRALAWEMLASADALIEGFRPGVMERLGFGPDEVAKRHRKLVYGRMTGWGQSGPLAQSAGHDINYVALTGALSLAARPGASPSIPPTFIGDMGGGAMFLVTGVLAALLEAQRSGRGQVVDAAIVDGTALLGALIHSMRGIGAWVDRPERNFFSHTSPFYDVFECADGKHVTLGAIEPQFYAQLLQRLGLDDVDPAAQYDSRAWPELKARVAALIRTREREHWCGLLLGTDVCFAPVLDLDEAAAHEHNRARGVFVEVDGKRQPAPAPRFSRTPSRAPQAGPLVGEHTEAVLMELGHAKEDIAASRAQGACA</sequence>
<gene>
    <name evidence="2" type="ORF">C7402_11169</name>
</gene>
<dbReference type="InterPro" id="IPR044855">
    <property type="entry name" value="CoA-Trfase_III_dom3_sf"/>
</dbReference>
<dbReference type="SUPFAM" id="SSF89796">
    <property type="entry name" value="CoA-transferase family III (CaiB/BaiF)"/>
    <property type="match status" value="1"/>
</dbReference>
<accession>A0ABX5KIB0</accession>
<dbReference type="RefSeq" id="WP_116612238.1">
    <property type="nucleotide sequence ID" value="NZ_QEOB01000011.1"/>
</dbReference>
<evidence type="ECO:0000313" key="2">
    <source>
        <dbReference type="EMBL" id="PVX81167.1"/>
    </source>
</evidence>
<evidence type="ECO:0000313" key="3">
    <source>
        <dbReference type="Proteomes" id="UP000245712"/>
    </source>
</evidence>
<dbReference type="Gene3D" id="3.40.50.10540">
    <property type="entry name" value="Crotonobetainyl-coa:carnitine coa-transferase, domain 1"/>
    <property type="match status" value="1"/>
</dbReference>
<feature type="region of interest" description="Disordered" evidence="1">
    <location>
        <begin position="334"/>
        <end position="354"/>
    </location>
</feature>
<dbReference type="Gene3D" id="3.30.1540.10">
    <property type="entry name" value="formyl-coa transferase, domain 3"/>
    <property type="match status" value="1"/>
</dbReference>